<keyword evidence="10" id="KW-0238">DNA-binding</keyword>
<feature type="transmembrane region" description="Helical" evidence="14">
    <location>
        <begin position="159"/>
        <end position="181"/>
    </location>
</feature>
<evidence type="ECO:0000256" key="4">
    <source>
        <dbReference type="ARBA" id="ARBA00022618"/>
    </source>
</evidence>
<keyword evidence="4" id="KW-0132">Cell division</keyword>
<reference evidence="16" key="2">
    <citation type="submission" date="2020-09" db="EMBL/GenBank/DDBJ databases">
        <authorList>
            <person name="Sun Q."/>
            <person name="Kim S."/>
        </authorList>
    </citation>
    <scope>NUCLEOTIDE SEQUENCE</scope>
    <source>
        <strain evidence="16">KCTC 12113</strain>
    </source>
</reference>
<dbReference type="Proteomes" id="UP000634668">
    <property type="component" value="Unassembled WGS sequence"/>
</dbReference>
<dbReference type="GO" id="GO:0051301">
    <property type="term" value="P:cell division"/>
    <property type="evidence" value="ECO:0007669"/>
    <property type="project" value="UniProtKB-KW"/>
</dbReference>
<dbReference type="AlphaFoldDB" id="A0A918INE6"/>
<keyword evidence="9 14" id="KW-1133">Transmembrane helix</keyword>
<dbReference type="PROSITE" id="PS50901">
    <property type="entry name" value="FTSK"/>
    <property type="match status" value="1"/>
</dbReference>
<dbReference type="InterPro" id="IPR036390">
    <property type="entry name" value="WH_DNA-bd_sf"/>
</dbReference>
<comment type="subcellular location">
    <subcellularLocation>
        <location evidence="1">Cell membrane</location>
        <topology evidence="1">Multi-pass membrane protein</topology>
    </subcellularLocation>
</comment>
<organism evidence="16 17">
    <name type="scientific">Arenibacter certesii</name>
    <dbReference type="NCBI Taxonomy" id="228955"/>
    <lineage>
        <taxon>Bacteria</taxon>
        <taxon>Pseudomonadati</taxon>
        <taxon>Bacteroidota</taxon>
        <taxon>Flavobacteriia</taxon>
        <taxon>Flavobacteriales</taxon>
        <taxon>Flavobacteriaceae</taxon>
        <taxon>Arenibacter</taxon>
    </lineage>
</organism>
<accession>A0A918INE6</accession>
<evidence type="ECO:0000256" key="11">
    <source>
        <dbReference type="ARBA" id="ARBA00023136"/>
    </source>
</evidence>
<dbReference type="Gene3D" id="3.40.50.300">
    <property type="entry name" value="P-loop containing nucleotide triphosphate hydrolases"/>
    <property type="match status" value="1"/>
</dbReference>
<feature type="transmembrane region" description="Helical" evidence="14">
    <location>
        <begin position="28"/>
        <end position="52"/>
    </location>
</feature>
<evidence type="ECO:0000259" key="15">
    <source>
        <dbReference type="PROSITE" id="PS50901"/>
    </source>
</evidence>
<dbReference type="GO" id="GO:0003677">
    <property type="term" value="F:DNA binding"/>
    <property type="evidence" value="ECO:0007669"/>
    <property type="project" value="UniProtKB-KW"/>
</dbReference>
<dbReference type="Pfam" id="PF17854">
    <property type="entry name" value="FtsK_alpha"/>
    <property type="match status" value="1"/>
</dbReference>
<dbReference type="InterPro" id="IPR018541">
    <property type="entry name" value="Ftsk_gamma"/>
</dbReference>
<proteinExistence type="inferred from homology"/>
<dbReference type="Pfam" id="PF13491">
    <property type="entry name" value="FtsK_4TM"/>
    <property type="match status" value="1"/>
</dbReference>
<comment type="caution">
    <text evidence="16">The sequence shown here is derived from an EMBL/GenBank/DDBJ whole genome shotgun (WGS) entry which is preliminary data.</text>
</comment>
<evidence type="ECO:0000256" key="10">
    <source>
        <dbReference type="ARBA" id="ARBA00023125"/>
    </source>
</evidence>
<dbReference type="GO" id="GO:0005886">
    <property type="term" value="C:plasma membrane"/>
    <property type="evidence" value="ECO:0007669"/>
    <property type="project" value="UniProtKB-SubCell"/>
</dbReference>
<keyword evidence="6 13" id="KW-0547">Nucleotide-binding</keyword>
<evidence type="ECO:0000256" key="14">
    <source>
        <dbReference type="SAM" id="Phobius"/>
    </source>
</evidence>
<dbReference type="InterPro" id="IPR027417">
    <property type="entry name" value="P-loop_NTPase"/>
</dbReference>
<dbReference type="PANTHER" id="PTHR22683:SF41">
    <property type="entry name" value="DNA TRANSLOCASE FTSK"/>
    <property type="match status" value="1"/>
</dbReference>
<gene>
    <name evidence="16" type="primary">ftsK</name>
    <name evidence="16" type="ORF">GCM10007383_02990</name>
</gene>
<feature type="transmembrane region" description="Helical" evidence="14">
    <location>
        <begin position="120"/>
        <end position="139"/>
    </location>
</feature>
<protein>
    <submittedName>
        <fullName evidence="16">DNA translocase FtsK</fullName>
    </submittedName>
</protein>
<dbReference type="SMART" id="SM00843">
    <property type="entry name" value="Ftsk_gamma"/>
    <property type="match status" value="1"/>
</dbReference>
<dbReference type="GO" id="GO:0005524">
    <property type="term" value="F:ATP binding"/>
    <property type="evidence" value="ECO:0007669"/>
    <property type="project" value="UniProtKB-UniRule"/>
</dbReference>
<reference evidence="16" key="1">
    <citation type="journal article" date="2014" name="Int. J. Syst. Evol. Microbiol.">
        <title>Complete genome sequence of Corynebacterium casei LMG S-19264T (=DSM 44701T), isolated from a smear-ripened cheese.</title>
        <authorList>
            <consortium name="US DOE Joint Genome Institute (JGI-PGF)"/>
            <person name="Walter F."/>
            <person name="Albersmeier A."/>
            <person name="Kalinowski J."/>
            <person name="Ruckert C."/>
        </authorList>
    </citation>
    <scope>NUCLEOTIDE SEQUENCE</scope>
    <source>
        <strain evidence="16">KCTC 12113</strain>
    </source>
</reference>
<evidence type="ECO:0000313" key="17">
    <source>
        <dbReference type="Proteomes" id="UP000634668"/>
    </source>
</evidence>
<keyword evidence="8 13" id="KW-0067">ATP-binding</keyword>
<evidence type="ECO:0000256" key="7">
    <source>
        <dbReference type="ARBA" id="ARBA00022829"/>
    </source>
</evidence>
<feature type="transmembrane region" description="Helical" evidence="14">
    <location>
        <begin position="84"/>
        <end position="108"/>
    </location>
</feature>
<dbReference type="PANTHER" id="PTHR22683">
    <property type="entry name" value="SPORULATION PROTEIN RELATED"/>
    <property type="match status" value="1"/>
</dbReference>
<evidence type="ECO:0000256" key="9">
    <source>
        <dbReference type="ARBA" id="ARBA00022989"/>
    </source>
</evidence>
<evidence type="ECO:0000256" key="3">
    <source>
        <dbReference type="ARBA" id="ARBA00022475"/>
    </source>
</evidence>
<dbReference type="Gene3D" id="3.30.980.40">
    <property type="match status" value="1"/>
</dbReference>
<keyword evidence="5 14" id="KW-0812">Transmembrane</keyword>
<dbReference type="EMBL" id="BMWP01000001">
    <property type="protein sequence ID" value="GGW22558.1"/>
    <property type="molecule type" value="Genomic_DNA"/>
</dbReference>
<keyword evidence="7" id="KW-0159">Chromosome partition</keyword>
<evidence type="ECO:0000256" key="5">
    <source>
        <dbReference type="ARBA" id="ARBA00022692"/>
    </source>
</evidence>
<evidence type="ECO:0000256" key="6">
    <source>
        <dbReference type="ARBA" id="ARBA00022741"/>
    </source>
</evidence>
<dbReference type="InterPro" id="IPR041027">
    <property type="entry name" value="FtsK_alpha"/>
</dbReference>
<dbReference type="Gene3D" id="1.10.10.10">
    <property type="entry name" value="Winged helix-like DNA-binding domain superfamily/Winged helix DNA-binding domain"/>
    <property type="match status" value="1"/>
</dbReference>
<dbReference type="InterPro" id="IPR025199">
    <property type="entry name" value="FtsK_4TM"/>
</dbReference>
<feature type="domain" description="FtsK" evidence="15">
    <location>
        <begin position="444"/>
        <end position="648"/>
    </location>
</feature>
<dbReference type="SUPFAM" id="SSF52540">
    <property type="entry name" value="P-loop containing nucleoside triphosphate hydrolases"/>
    <property type="match status" value="1"/>
</dbReference>
<evidence type="ECO:0000256" key="13">
    <source>
        <dbReference type="PROSITE-ProRule" id="PRU00289"/>
    </source>
</evidence>
<evidence type="ECO:0000256" key="2">
    <source>
        <dbReference type="ARBA" id="ARBA00006474"/>
    </source>
</evidence>
<name>A0A918INE6_9FLAO</name>
<dbReference type="GO" id="GO:0007059">
    <property type="term" value="P:chromosome segregation"/>
    <property type="evidence" value="ECO:0007669"/>
    <property type="project" value="UniProtKB-KW"/>
</dbReference>
<dbReference type="Pfam" id="PF01580">
    <property type="entry name" value="FtsK_SpoIIIE"/>
    <property type="match status" value="1"/>
</dbReference>
<feature type="binding site" evidence="13">
    <location>
        <begin position="461"/>
        <end position="468"/>
    </location>
    <ligand>
        <name>ATP</name>
        <dbReference type="ChEBI" id="CHEBI:30616"/>
    </ligand>
</feature>
<dbReference type="InterPro" id="IPR002543">
    <property type="entry name" value="FtsK_dom"/>
</dbReference>
<dbReference type="SUPFAM" id="SSF46785">
    <property type="entry name" value="Winged helix' DNA-binding domain"/>
    <property type="match status" value="1"/>
</dbReference>
<keyword evidence="11 14" id="KW-0472">Membrane</keyword>
<dbReference type="RefSeq" id="WP_026815280.1">
    <property type="nucleotide sequence ID" value="NZ_BMWP01000001.1"/>
</dbReference>
<keyword evidence="3" id="KW-1003">Cell membrane</keyword>
<comment type="similarity">
    <text evidence="2">Belongs to the FtsK/SpoIIIE/SftA family.</text>
</comment>
<dbReference type="Pfam" id="PF09397">
    <property type="entry name" value="FtsK_gamma"/>
    <property type="match status" value="1"/>
</dbReference>
<sequence length="799" mass="88402">MAKKSKKPRSATPTKKSFTLKLSKKNKVILGGLLMLLGIALFFSFLSFYFTWQDDQSVLSEFANRNEQAQNLLNKFGANVGHLIVYQGFGISSIILTFLLFISGLHLFFSISKKGLLRKWIWGLVFIIWFSIAFGFFAKSTPLLGGMVGYELNDFLQDYGGKVGVFLMLLFGLIVILVRLFQFSPDSAVSYINKKGKSLASELKSNSSTKKAPTAIKIKEEKEEEIITPKEEEGPIIIDAYTHKKDIPPLPKEEGDDSFQVNVGTEEDTISMEVEKIKEETEETDNIADRLVDDFGEFDPTLELGNYKFPTLDLLDPHGVTGGITINQEELEENKNKIVETLKNYKIGIAQIKATIGPTVTLYEIVPDAGVRISKIKNLEDDIALSLAALGIRIIAPIPGKGTIGIEVPNKNATIVSMRSVIASSKFQKAEMQLPIAFGKTISNETFVVDLAKMPHLLMAGATGQGKSVGLNAVLTSLLYKKHPAEVKFVLIDPKKVELTLFNKIERHYLAKLPDSEEAIITDNAKVINTLNSLCIEMDNRYELLKVAMVRNIKEYNAKFKARKLNPNDGHMFLPYIVLVIDEFADLIMTAGKEVETPIARLAQLARAIGIHLIIATQRPSVNVITGIIKANFPARIAFRVTSKIDSRTILDTQGADQLIGRGDMLFTQGNEVTRIQCAFVDTPEVAKITDFIGSQRAYPDAHLLPEYVGNDESGTSIDYNVSERDSKFREAAEVIVIAQQGSASLIQRKLKLGYNRAGRIIDQLEAAGIVGQFEGSKARQVLVQDMAALDQLLGDEAQ</sequence>
<dbReference type="InterPro" id="IPR036388">
    <property type="entry name" value="WH-like_DNA-bd_sf"/>
</dbReference>
<evidence type="ECO:0000256" key="12">
    <source>
        <dbReference type="ARBA" id="ARBA00023306"/>
    </source>
</evidence>
<evidence type="ECO:0000313" key="16">
    <source>
        <dbReference type="EMBL" id="GGW22558.1"/>
    </source>
</evidence>
<keyword evidence="17" id="KW-1185">Reference proteome</keyword>
<dbReference type="InterPro" id="IPR050206">
    <property type="entry name" value="FtsK/SpoIIIE/SftA"/>
</dbReference>
<evidence type="ECO:0000256" key="8">
    <source>
        <dbReference type="ARBA" id="ARBA00022840"/>
    </source>
</evidence>
<keyword evidence="12" id="KW-0131">Cell cycle</keyword>
<evidence type="ECO:0000256" key="1">
    <source>
        <dbReference type="ARBA" id="ARBA00004651"/>
    </source>
</evidence>